<feature type="compositionally biased region" description="Polar residues" evidence="1">
    <location>
        <begin position="29"/>
        <end position="44"/>
    </location>
</feature>
<name>A0AAX3EH94_PAEUR</name>
<evidence type="ECO:0000313" key="2">
    <source>
        <dbReference type="EMBL" id="UYV97246.1"/>
    </source>
</evidence>
<evidence type="ECO:0000313" key="3">
    <source>
        <dbReference type="Proteomes" id="UP001163293"/>
    </source>
</evidence>
<feature type="region of interest" description="Disordered" evidence="1">
    <location>
        <begin position="29"/>
        <end position="135"/>
    </location>
</feature>
<reference evidence="2" key="1">
    <citation type="submission" date="2022-07" db="EMBL/GenBank/DDBJ databases">
        <authorList>
            <person name="Wu T."/>
        </authorList>
    </citation>
    <scope>NUCLEOTIDE SEQUENCE</scope>
    <source>
        <strain evidence="2">SD-1</strain>
    </source>
</reference>
<keyword evidence="3" id="KW-1185">Reference proteome</keyword>
<dbReference type="EMBL" id="CP101185">
    <property type="protein sequence ID" value="UYV97246.1"/>
    <property type="molecule type" value="Genomic_DNA"/>
</dbReference>
<feature type="compositionally biased region" description="Polar residues" evidence="1">
    <location>
        <begin position="90"/>
        <end position="101"/>
    </location>
</feature>
<protein>
    <submittedName>
        <fullName evidence="2">Uncharacterized protein</fullName>
    </submittedName>
</protein>
<dbReference type="Proteomes" id="UP001163293">
    <property type="component" value="Chromosome"/>
</dbReference>
<dbReference type="AlphaFoldDB" id="A0AAX3EH94"/>
<accession>A0AAX3EH94</accession>
<organism evidence="2 3">
    <name type="scientific">Paenarthrobacter ureafaciens</name>
    <dbReference type="NCBI Taxonomy" id="37931"/>
    <lineage>
        <taxon>Bacteria</taxon>
        <taxon>Bacillati</taxon>
        <taxon>Actinomycetota</taxon>
        <taxon>Actinomycetes</taxon>
        <taxon>Micrococcales</taxon>
        <taxon>Micrococcaceae</taxon>
        <taxon>Paenarthrobacter</taxon>
    </lineage>
</organism>
<dbReference type="GeneID" id="79883309"/>
<dbReference type="RefSeq" id="WP_156784029.1">
    <property type="nucleotide sequence ID" value="NZ_CP014574.1"/>
</dbReference>
<sequence>MARQKFNQSKNNRYQQTWHTIEFSNNRSLIQSSTTTNHNGQQIAPEQLFKLTRTSHTKQTSPEPPTSTNSAPKHHRKPAIRKGESHRQTRISGGNSNNFTHPQPPKQIGTETPPKPLEHKGSGVKTASHSEIAPM</sequence>
<gene>
    <name evidence="2" type="ORF">NL394_19785</name>
</gene>
<evidence type="ECO:0000256" key="1">
    <source>
        <dbReference type="SAM" id="MobiDB-lite"/>
    </source>
</evidence>
<proteinExistence type="predicted"/>
<feature type="compositionally biased region" description="Polar residues" evidence="1">
    <location>
        <begin position="52"/>
        <end position="71"/>
    </location>
</feature>